<dbReference type="VEuPathDB" id="FungiDB:F9C07_6773"/>
<gene>
    <name evidence="1" type="ORF">F9C07_6773</name>
</gene>
<evidence type="ECO:0000313" key="2">
    <source>
        <dbReference type="Proteomes" id="UP000596276"/>
    </source>
</evidence>
<dbReference type="Proteomes" id="UP000596276">
    <property type="component" value="Chromosome 5"/>
</dbReference>
<proteinExistence type="predicted"/>
<keyword evidence="2" id="KW-1185">Reference proteome</keyword>
<protein>
    <submittedName>
        <fullName evidence="1">Uncharacterized protein</fullName>
    </submittedName>
</protein>
<evidence type="ECO:0000313" key="1">
    <source>
        <dbReference type="EMBL" id="QRD83622.1"/>
    </source>
</evidence>
<dbReference type="AlphaFoldDB" id="A0A7U2QTC3"/>
<sequence>MIMGDHWVSPWVPSFHRLFTLTTSSSTSCYVHGCLLVLIHGMPLRFSPTQETTIFDLKEKLDKSDTMTLCNTEIGDRDTPLPPIRSWETLDKLSSF</sequence>
<dbReference type="EMBL" id="CP044621">
    <property type="protein sequence ID" value="QRD83622.1"/>
    <property type="molecule type" value="Genomic_DNA"/>
</dbReference>
<accession>A0A7U2QTC3</accession>
<reference evidence="2" key="1">
    <citation type="journal article" date="2021" name="G3 (Bethesda)">
        <title>Chromosome assembled and annotated genome sequence of Aspergillus flavus NRRL 3357.</title>
        <authorList>
            <person name="Skerker J.M."/>
            <person name="Pianalto K.M."/>
            <person name="Mondo S.J."/>
            <person name="Yang K."/>
            <person name="Arkin A.P."/>
            <person name="Keller N.P."/>
            <person name="Grigoriev I.V."/>
            <person name="Louise Glass N.L."/>
        </authorList>
    </citation>
    <scope>NUCLEOTIDE SEQUENCE [LARGE SCALE GENOMIC DNA]</scope>
    <source>
        <strain evidence="2">ATCC 200026 / FGSC A1120 / IAM 13836 / NRRL 3357 / JCM 12722 / SRRC 167</strain>
    </source>
</reference>
<name>A0A7U2QTC3_ASPFN</name>
<organism evidence="1 2">
    <name type="scientific">Aspergillus flavus (strain ATCC 200026 / FGSC A1120 / IAM 13836 / NRRL 3357 / JCM 12722 / SRRC 167)</name>
    <dbReference type="NCBI Taxonomy" id="332952"/>
    <lineage>
        <taxon>Eukaryota</taxon>
        <taxon>Fungi</taxon>
        <taxon>Dikarya</taxon>
        <taxon>Ascomycota</taxon>
        <taxon>Pezizomycotina</taxon>
        <taxon>Eurotiomycetes</taxon>
        <taxon>Eurotiomycetidae</taxon>
        <taxon>Eurotiales</taxon>
        <taxon>Aspergillaceae</taxon>
        <taxon>Aspergillus</taxon>
        <taxon>Aspergillus subgen. Circumdati</taxon>
    </lineage>
</organism>